<dbReference type="EMBL" id="QXFW01004687">
    <property type="protein sequence ID" value="KAE8964740.1"/>
    <property type="molecule type" value="Genomic_DNA"/>
</dbReference>
<comment type="caution">
    <text evidence="3">The sequence shown here is derived from an EMBL/GenBank/DDBJ whole genome shotgun (WGS) entry which is preliminary data.</text>
</comment>
<evidence type="ECO:0000313" key="3">
    <source>
        <dbReference type="EMBL" id="KAE9171178.1"/>
    </source>
</evidence>
<evidence type="ECO:0000313" key="5">
    <source>
        <dbReference type="Proteomes" id="UP000460718"/>
    </source>
</evidence>
<reference evidence="3 4" key="1">
    <citation type="submission" date="2018-08" db="EMBL/GenBank/DDBJ databases">
        <title>Genomic investigation of the strawberry pathogen Phytophthora fragariae indicates pathogenicity is determined by transcriptional variation in three key races.</title>
        <authorList>
            <person name="Adams T.M."/>
            <person name="Armitage A.D."/>
            <person name="Sobczyk M.K."/>
            <person name="Bates H.J."/>
            <person name="Dunwell J.M."/>
            <person name="Nellist C.F."/>
            <person name="Harrison R.J."/>
        </authorList>
    </citation>
    <scope>NUCLEOTIDE SEQUENCE [LARGE SCALE GENOMIC DNA]</scope>
    <source>
        <strain evidence="3 4">BC-1</strain>
        <strain evidence="2 5">SCRP245</strain>
    </source>
</reference>
<feature type="signal peptide" evidence="1">
    <location>
        <begin position="1"/>
        <end position="21"/>
    </location>
</feature>
<evidence type="ECO:0000313" key="4">
    <source>
        <dbReference type="Proteomes" id="UP000440367"/>
    </source>
</evidence>
<name>A0A6A3W0M4_9STRA</name>
<dbReference type="Proteomes" id="UP000460718">
    <property type="component" value="Unassembled WGS sequence"/>
</dbReference>
<sequence length="102" mass="11807">MAMTRLSTCMLFLTWAREVPASHVSGRMHSTVNLYSVLHHKRSLRHCSCMRIGRHALNRGVEPKKWTPKYEQKMDRIINKAPPRISTERNGGLTFSLAIFRT</sequence>
<evidence type="ECO:0000313" key="2">
    <source>
        <dbReference type="EMBL" id="KAE8964740.1"/>
    </source>
</evidence>
<evidence type="ECO:0000256" key="1">
    <source>
        <dbReference type="SAM" id="SignalP"/>
    </source>
</evidence>
<evidence type="ECO:0008006" key="6">
    <source>
        <dbReference type="Google" id="ProtNLM"/>
    </source>
</evidence>
<protein>
    <recommendedName>
        <fullName evidence="6">Secreted protein</fullName>
    </recommendedName>
</protein>
<accession>A0A6A3W0M4</accession>
<dbReference type="EMBL" id="QXGD01004331">
    <property type="protein sequence ID" value="KAE9171178.1"/>
    <property type="molecule type" value="Genomic_DNA"/>
</dbReference>
<proteinExistence type="predicted"/>
<organism evidence="3 4">
    <name type="scientific">Phytophthora fragariae</name>
    <dbReference type="NCBI Taxonomy" id="53985"/>
    <lineage>
        <taxon>Eukaryota</taxon>
        <taxon>Sar</taxon>
        <taxon>Stramenopiles</taxon>
        <taxon>Oomycota</taxon>
        <taxon>Peronosporomycetes</taxon>
        <taxon>Peronosporales</taxon>
        <taxon>Peronosporaceae</taxon>
        <taxon>Phytophthora</taxon>
    </lineage>
</organism>
<feature type="chain" id="PRO_5036380780" description="Secreted protein" evidence="1">
    <location>
        <begin position="22"/>
        <end position="102"/>
    </location>
</feature>
<dbReference type="Proteomes" id="UP000440367">
    <property type="component" value="Unassembled WGS sequence"/>
</dbReference>
<keyword evidence="1" id="KW-0732">Signal</keyword>
<dbReference type="AlphaFoldDB" id="A0A6A3W0M4"/>
<gene>
    <name evidence="3" type="ORF">PF002_g29891</name>
    <name evidence="2" type="ORF">PF011_g28556</name>
</gene>